<dbReference type="SUPFAM" id="SSF49265">
    <property type="entry name" value="Fibronectin type III"/>
    <property type="match status" value="1"/>
</dbReference>
<sequence>MLKPTIRSHNISDVELLDYCYIISAEMEKNQGLFPNPVPSLADFKKEIRAFSDACSDAAYRDKRMLVIRDSKRKDLLNLLRILSSYVHFVAKGDKGIILAAGFVPSKKRSSANRNPDTPEDFRAEGEIGTGKMKLRVKASPKVYVYRFEYRKKIEGEPWQVVLSSRSRCVIENLAIREEYEFRVCFVGRNSQSPYSFVVSSYVY</sequence>
<evidence type="ECO:0000259" key="1">
    <source>
        <dbReference type="PROSITE" id="PS50853"/>
    </source>
</evidence>
<dbReference type="EMBL" id="FOZZ01000004">
    <property type="protein sequence ID" value="SFS70180.1"/>
    <property type="molecule type" value="Genomic_DNA"/>
</dbReference>
<accession>A0A1I6S011</accession>
<dbReference type="InterPro" id="IPR013783">
    <property type="entry name" value="Ig-like_fold"/>
</dbReference>
<dbReference type="Proteomes" id="UP000198785">
    <property type="component" value="Unassembled WGS sequence"/>
</dbReference>
<dbReference type="STRING" id="683125.SAMN05660206_10442"/>
<protein>
    <recommendedName>
        <fullName evidence="1">Fibronectin type-III domain-containing protein</fullName>
    </recommendedName>
</protein>
<keyword evidence="3" id="KW-1185">Reference proteome</keyword>
<feature type="domain" description="Fibronectin type-III" evidence="1">
    <location>
        <begin position="118"/>
        <end position="204"/>
    </location>
</feature>
<proteinExistence type="predicted"/>
<dbReference type="InterPro" id="IPR036116">
    <property type="entry name" value="FN3_sf"/>
</dbReference>
<dbReference type="Gene3D" id="2.60.40.10">
    <property type="entry name" value="Immunoglobulins"/>
    <property type="match status" value="1"/>
</dbReference>
<dbReference type="CDD" id="cd00063">
    <property type="entry name" value="FN3"/>
    <property type="match status" value="1"/>
</dbReference>
<dbReference type="AlphaFoldDB" id="A0A1I6S011"/>
<evidence type="ECO:0000313" key="2">
    <source>
        <dbReference type="EMBL" id="SFS70180.1"/>
    </source>
</evidence>
<dbReference type="InterPro" id="IPR003961">
    <property type="entry name" value="FN3_dom"/>
</dbReference>
<dbReference type="PROSITE" id="PS50853">
    <property type="entry name" value="FN3"/>
    <property type="match status" value="1"/>
</dbReference>
<name>A0A1I6S011_9SPHI</name>
<reference evidence="2 3" key="1">
    <citation type="submission" date="2016-10" db="EMBL/GenBank/DDBJ databases">
        <authorList>
            <person name="de Groot N.N."/>
        </authorList>
    </citation>
    <scope>NUCLEOTIDE SEQUENCE [LARGE SCALE GENOMIC DNA]</scope>
    <source>
        <strain evidence="2 3">DSM 22789</strain>
    </source>
</reference>
<gene>
    <name evidence="2" type="ORF">SAMN05660206_10442</name>
</gene>
<evidence type="ECO:0000313" key="3">
    <source>
        <dbReference type="Proteomes" id="UP000198785"/>
    </source>
</evidence>
<organism evidence="2 3">
    <name type="scientific">Sphingobacterium wenxiniae</name>
    <dbReference type="NCBI Taxonomy" id="683125"/>
    <lineage>
        <taxon>Bacteria</taxon>
        <taxon>Pseudomonadati</taxon>
        <taxon>Bacteroidota</taxon>
        <taxon>Sphingobacteriia</taxon>
        <taxon>Sphingobacteriales</taxon>
        <taxon>Sphingobacteriaceae</taxon>
        <taxon>Sphingobacterium</taxon>
    </lineage>
</organism>